<evidence type="ECO:0000313" key="2">
    <source>
        <dbReference type="EMBL" id="AKB78546.1"/>
    </source>
</evidence>
<keyword evidence="1" id="KW-0812">Transmembrane</keyword>
<keyword evidence="1" id="KW-0472">Membrane</keyword>
<feature type="transmembrane region" description="Helical" evidence="1">
    <location>
        <begin position="70"/>
        <end position="91"/>
    </location>
</feature>
<proteinExistence type="predicted"/>
<sequence length="334" mass="37410">MYCNKCGLKIDSEDLFCSGCGNRIKNKPDTDNSKYEIRNFKSENSTSRELDYAKALTSFFDFRRMHVQNFVLKGIWTVALICVLGVLLTAYSTFALESGKSPEAGIPNSQEKVQADKNIRLCEQIAADYCNSHTYSKDDIYDCDNMAQDIWNMLKAKGINARIAVGSFDSAGNNRIANGNTVHKGSGSGNLGEIKVPNHINGTVNLSNSSTIDSLNHAWVLAEVSPGSWLAIECTGGYTVYSNENEKYYQGLTFSNPKNYRSFLALYRDWKAKSLDYENERSYYNELISSYNNASQSEKTSMESGIEVAQRTLHEKEKAFLKTDSELNALLRYG</sequence>
<dbReference type="GeneID" id="24831298"/>
<dbReference type="HOGENOM" id="CLU_072491_0_0_2"/>
<name>A0A0E3SCF8_9EURY</name>
<accession>A0A0E3SCF8</accession>
<dbReference type="Proteomes" id="UP000033101">
    <property type="component" value="Chromosome"/>
</dbReference>
<dbReference type="RefSeq" id="WP_048139611.1">
    <property type="nucleotide sequence ID" value="NZ_CP009516.1"/>
</dbReference>
<dbReference type="EMBL" id="CP009516">
    <property type="protein sequence ID" value="AKB78546.1"/>
    <property type="molecule type" value="Genomic_DNA"/>
</dbReference>
<evidence type="ECO:0000313" key="3">
    <source>
        <dbReference type="Proteomes" id="UP000033101"/>
    </source>
</evidence>
<evidence type="ECO:0008006" key="4">
    <source>
        <dbReference type="Google" id="ProtNLM"/>
    </source>
</evidence>
<protein>
    <recommendedName>
        <fullName evidence="4">Zinc-ribbon domain-containing protein</fullName>
    </recommendedName>
</protein>
<dbReference type="KEGG" id="mhor:MSHOH_2063"/>
<reference evidence="2 3" key="1">
    <citation type="submission" date="2014-07" db="EMBL/GenBank/DDBJ databases">
        <title>Methanogenic archaea and the global carbon cycle.</title>
        <authorList>
            <person name="Henriksen J.R."/>
            <person name="Luke J."/>
            <person name="Reinhart S."/>
            <person name="Benedict M.N."/>
            <person name="Youngblut N.D."/>
            <person name="Metcalf M.E."/>
            <person name="Whitaker R.J."/>
            <person name="Metcalf W.W."/>
        </authorList>
    </citation>
    <scope>NUCLEOTIDE SEQUENCE [LARGE SCALE GENOMIC DNA]</scope>
    <source>
        <strain evidence="2 3">HB-1</strain>
    </source>
</reference>
<keyword evidence="1" id="KW-1133">Transmembrane helix</keyword>
<keyword evidence="3" id="KW-1185">Reference proteome</keyword>
<dbReference type="AlphaFoldDB" id="A0A0E3SCF8"/>
<dbReference type="OrthoDB" id="137154at2157"/>
<dbReference type="PATRIC" id="fig|1434110.4.peg.2621"/>
<gene>
    <name evidence="2" type="ORF">MSHOH_2063</name>
</gene>
<organism evidence="2 3">
    <name type="scientific">Methanosarcina horonobensis HB-1 = JCM 15518</name>
    <dbReference type="NCBI Taxonomy" id="1434110"/>
    <lineage>
        <taxon>Archaea</taxon>
        <taxon>Methanobacteriati</taxon>
        <taxon>Methanobacteriota</taxon>
        <taxon>Stenosarchaea group</taxon>
        <taxon>Methanomicrobia</taxon>
        <taxon>Methanosarcinales</taxon>
        <taxon>Methanosarcinaceae</taxon>
        <taxon>Methanosarcina</taxon>
    </lineage>
</organism>
<evidence type="ECO:0000256" key="1">
    <source>
        <dbReference type="SAM" id="Phobius"/>
    </source>
</evidence>